<keyword evidence="8" id="KW-0239">DNA-directed DNA polymerase</keyword>
<accession>A0A2K1KVU0</accession>
<dbReference type="GO" id="GO:0016787">
    <property type="term" value="F:hydrolase activity"/>
    <property type="evidence" value="ECO:0007669"/>
    <property type="project" value="UniProtKB-KW"/>
</dbReference>
<name>A0A2K1KVU0_PHYPA</name>
<keyword evidence="6" id="KW-0229">DNA integration</keyword>
<keyword evidence="12" id="KW-1185">Reference proteome</keyword>
<evidence type="ECO:0000256" key="2">
    <source>
        <dbReference type="ARBA" id="ARBA00022723"/>
    </source>
</evidence>
<keyword evidence="8" id="KW-0548">Nucleotidyltransferase</keyword>
<evidence type="ECO:0000256" key="1">
    <source>
        <dbReference type="ARBA" id="ARBA00022722"/>
    </source>
</evidence>
<proteinExistence type="predicted"/>
<protein>
    <recommendedName>
        <fullName evidence="13">Integrase catalytic domain-containing protein</fullName>
    </recommendedName>
</protein>
<evidence type="ECO:0000313" key="11">
    <source>
        <dbReference type="EnsemblPlants" id="PAC:32941198.CDS.1"/>
    </source>
</evidence>
<dbReference type="EnsemblPlants" id="Pp3c3_24160V3.1">
    <property type="protein sequence ID" value="PAC:32941198.CDS.1"/>
    <property type="gene ID" value="Pp3c3_24160"/>
</dbReference>
<dbReference type="InParanoid" id="A0A2K1KVU0"/>
<reference evidence="10 12" key="2">
    <citation type="journal article" date="2018" name="Plant J.">
        <title>The Physcomitrella patens chromosome-scale assembly reveals moss genome structure and evolution.</title>
        <authorList>
            <person name="Lang D."/>
            <person name="Ullrich K.K."/>
            <person name="Murat F."/>
            <person name="Fuchs J."/>
            <person name="Jenkins J."/>
            <person name="Haas F.B."/>
            <person name="Piednoel M."/>
            <person name="Gundlach H."/>
            <person name="Van Bel M."/>
            <person name="Meyberg R."/>
            <person name="Vives C."/>
            <person name="Morata J."/>
            <person name="Symeonidi A."/>
            <person name="Hiss M."/>
            <person name="Muchero W."/>
            <person name="Kamisugi Y."/>
            <person name="Saleh O."/>
            <person name="Blanc G."/>
            <person name="Decker E.L."/>
            <person name="van Gessel N."/>
            <person name="Grimwood J."/>
            <person name="Hayes R.D."/>
            <person name="Graham S.W."/>
            <person name="Gunter L.E."/>
            <person name="McDaniel S.F."/>
            <person name="Hoernstein S.N.W."/>
            <person name="Larsson A."/>
            <person name="Li F.W."/>
            <person name="Perroud P.F."/>
            <person name="Phillips J."/>
            <person name="Ranjan P."/>
            <person name="Rokshar D.S."/>
            <person name="Rothfels C.J."/>
            <person name="Schneider L."/>
            <person name="Shu S."/>
            <person name="Stevenson D.W."/>
            <person name="Thummler F."/>
            <person name="Tillich M."/>
            <person name="Villarreal Aguilar J.C."/>
            <person name="Widiez T."/>
            <person name="Wong G.K."/>
            <person name="Wymore A."/>
            <person name="Zhang Y."/>
            <person name="Zimmer A.D."/>
            <person name="Quatrano R.S."/>
            <person name="Mayer K.F.X."/>
            <person name="Goodstein D."/>
            <person name="Casacuberta J.M."/>
            <person name="Vandepoele K."/>
            <person name="Reski R."/>
            <person name="Cuming A.C."/>
            <person name="Tuskan G.A."/>
            <person name="Maumus F."/>
            <person name="Salse J."/>
            <person name="Schmutz J."/>
            <person name="Rensing S.A."/>
        </authorList>
    </citation>
    <scope>NUCLEOTIDE SEQUENCE [LARGE SCALE GENOMIC DNA]</scope>
    <source>
        <strain evidence="11 12">cv. Gransden 2004</strain>
    </source>
</reference>
<reference evidence="10 12" key="1">
    <citation type="journal article" date="2008" name="Science">
        <title>The Physcomitrella genome reveals evolutionary insights into the conquest of land by plants.</title>
        <authorList>
            <person name="Rensing S."/>
            <person name="Lang D."/>
            <person name="Zimmer A."/>
            <person name="Terry A."/>
            <person name="Salamov A."/>
            <person name="Shapiro H."/>
            <person name="Nishiyama T."/>
            <person name="Perroud P.-F."/>
            <person name="Lindquist E."/>
            <person name="Kamisugi Y."/>
            <person name="Tanahashi T."/>
            <person name="Sakakibara K."/>
            <person name="Fujita T."/>
            <person name="Oishi K."/>
            <person name="Shin-I T."/>
            <person name="Kuroki Y."/>
            <person name="Toyoda A."/>
            <person name="Suzuki Y."/>
            <person name="Hashimoto A."/>
            <person name="Yamaguchi K."/>
            <person name="Sugano A."/>
            <person name="Kohara Y."/>
            <person name="Fujiyama A."/>
            <person name="Anterola A."/>
            <person name="Aoki S."/>
            <person name="Ashton N."/>
            <person name="Barbazuk W.B."/>
            <person name="Barker E."/>
            <person name="Bennetzen J."/>
            <person name="Bezanilla M."/>
            <person name="Blankenship R."/>
            <person name="Cho S.H."/>
            <person name="Dutcher S."/>
            <person name="Estelle M."/>
            <person name="Fawcett J.A."/>
            <person name="Gundlach H."/>
            <person name="Hanada K."/>
            <person name="Heyl A."/>
            <person name="Hicks K.A."/>
            <person name="Hugh J."/>
            <person name="Lohr M."/>
            <person name="Mayer K."/>
            <person name="Melkozernov A."/>
            <person name="Murata T."/>
            <person name="Nelson D."/>
            <person name="Pils B."/>
            <person name="Prigge M."/>
            <person name="Reiss B."/>
            <person name="Renner T."/>
            <person name="Rombauts S."/>
            <person name="Rushton P."/>
            <person name="Sanderfoot A."/>
            <person name="Schween G."/>
            <person name="Shiu S.-H."/>
            <person name="Stueber K."/>
            <person name="Theodoulou F.L."/>
            <person name="Tu H."/>
            <person name="Van de Peer Y."/>
            <person name="Verrier P.J."/>
            <person name="Waters E."/>
            <person name="Wood A."/>
            <person name="Yang L."/>
            <person name="Cove D."/>
            <person name="Cuming A."/>
            <person name="Hasebe M."/>
            <person name="Lucas S."/>
            <person name="Mishler D.B."/>
            <person name="Reski R."/>
            <person name="Grigoriev I."/>
            <person name="Quatrano R.S."/>
            <person name="Boore J.L."/>
        </authorList>
    </citation>
    <scope>NUCLEOTIDE SEQUENCE [LARGE SCALE GENOMIC DNA]</scope>
    <source>
        <strain evidence="11 12">cv. Gransden 2004</strain>
    </source>
</reference>
<dbReference type="InterPro" id="IPR036397">
    <property type="entry name" value="RNaseH_sf"/>
</dbReference>
<dbReference type="GO" id="GO:0003676">
    <property type="term" value="F:nucleic acid binding"/>
    <property type="evidence" value="ECO:0007669"/>
    <property type="project" value="InterPro"/>
</dbReference>
<dbReference type="GO" id="GO:0003887">
    <property type="term" value="F:DNA-directed DNA polymerase activity"/>
    <property type="evidence" value="ECO:0007669"/>
    <property type="project" value="UniProtKB-KW"/>
</dbReference>
<gene>
    <name evidence="10" type="ORF">PHYPA_004887</name>
</gene>
<dbReference type="GO" id="GO:0006310">
    <property type="term" value="P:DNA recombination"/>
    <property type="evidence" value="ECO:0007669"/>
    <property type="project" value="UniProtKB-KW"/>
</dbReference>
<evidence type="ECO:0008006" key="13">
    <source>
        <dbReference type="Google" id="ProtNLM"/>
    </source>
</evidence>
<dbReference type="EMBL" id="ABEU02000003">
    <property type="protein sequence ID" value="PNR57893.1"/>
    <property type="molecule type" value="Genomic_DNA"/>
</dbReference>
<dbReference type="GO" id="GO:0046872">
    <property type="term" value="F:metal ion binding"/>
    <property type="evidence" value="ECO:0007669"/>
    <property type="project" value="UniProtKB-KW"/>
</dbReference>
<evidence type="ECO:0000256" key="5">
    <source>
        <dbReference type="ARBA" id="ARBA00022842"/>
    </source>
</evidence>
<reference evidence="11" key="3">
    <citation type="submission" date="2020-12" db="UniProtKB">
        <authorList>
            <consortium name="EnsemblPlants"/>
        </authorList>
    </citation>
    <scope>IDENTIFICATION</scope>
</reference>
<dbReference type="InterPro" id="IPR039537">
    <property type="entry name" value="Retrotran_Ty1/copia-like"/>
</dbReference>
<keyword evidence="2" id="KW-0479">Metal-binding</keyword>
<keyword evidence="9" id="KW-0233">DNA recombination</keyword>
<sequence length="85" mass="10081">MIKNIIDGLPQIDLSKVICHKYLVGCKKKERFFNKITTKARHVLELIHSNVVGPLFKASLNRSKYFLAFIDDHSKKRWFYFLKIK</sequence>
<dbReference type="Gene3D" id="3.30.420.10">
    <property type="entry name" value="Ribonuclease H-like superfamily/Ribonuclease H"/>
    <property type="match status" value="1"/>
</dbReference>
<keyword evidence="3" id="KW-0255">Endonuclease</keyword>
<evidence type="ECO:0000256" key="3">
    <source>
        <dbReference type="ARBA" id="ARBA00022759"/>
    </source>
</evidence>
<evidence type="ECO:0000313" key="12">
    <source>
        <dbReference type="Proteomes" id="UP000006727"/>
    </source>
</evidence>
<dbReference type="AlphaFoldDB" id="A0A2K1KVU0"/>
<dbReference type="GO" id="GO:0015074">
    <property type="term" value="P:DNA integration"/>
    <property type="evidence" value="ECO:0007669"/>
    <property type="project" value="UniProtKB-KW"/>
</dbReference>
<keyword evidence="4" id="KW-0378">Hydrolase</keyword>
<evidence type="ECO:0000256" key="9">
    <source>
        <dbReference type="ARBA" id="ARBA00023172"/>
    </source>
</evidence>
<dbReference type="Proteomes" id="UP000006727">
    <property type="component" value="Chromosome 3"/>
</dbReference>
<keyword evidence="5" id="KW-0460">Magnesium</keyword>
<evidence type="ECO:0000256" key="4">
    <source>
        <dbReference type="ARBA" id="ARBA00022801"/>
    </source>
</evidence>
<organism evidence="10">
    <name type="scientific">Physcomitrium patens</name>
    <name type="common">Spreading-leaved earth moss</name>
    <name type="synonym">Physcomitrella patens</name>
    <dbReference type="NCBI Taxonomy" id="3218"/>
    <lineage>
        <taxon>Eukaryota</taxon>
        <taxon>Viridiplantae</taxon>
        <taxon>Streptophyta</taxon>
        <taxon>Embryophyta</taxon>
        <taxon>Bryophyta</taxon>
        <taxon>Bryophytina</taxon>
        <taxon>Bryopsida</taxon>
        <taxon>Funariidae</taxon>
        <taxon>Funariales</taxon>
        <taxon>Funariaceae</taxon>
        <taxon>Physcomitrium</taxon>
    </lineage>
</organism>
<dbReference type="GO" id="GO:0003964">
    <property type="term" value="F:RNA-directed DNA polymerase activity"/>
    <property type="evidence" value="ECO:0007669"/>
    <property type="project" value="UniProtKB-KW"/>
</dbReference>
<evidence type="ECO:0000256" key="6">
    <source>
        <dbReference type="ARBA" id="ARBA00022908"/>
    </source>
</evidence>
<evidence type="ECO:0000313" key="10">
    <source>
        <dbReference type="EMBL" id="PNR57893.1"/>
    </source>
</evidence>
<dbReference type="Gramene" id="Pp3c3_24160V3.1">
    <property type="protein sequence ID" value="PAC:32941198.CDS.1"/>
    <property type="gene ID" value="Pp3c3_24160"/>
</dbReference>
<dbReference type="PANTHER" id="PTHR42648:SF11">
    <property type="entry name" value="TRANSPOSON TY4-P GAG-POL POLYPROTEIN"/>
    <property type="match status" value="1"/>
</dbReference>
<dbReference type="PANTHER" id="PTHR42648">
    <property type="entry name" value="TRANSPOSASE, PUTATIVE-RELATED"/>
    <property type="match status" value="1"/>
</dbReference>
<keyword evidence="1" id="KW-0540">Nuclease</keyword>
<evidence type="ECO:0000256" key="7">
    <source>
        <dbReference type="ARBA" id="ARBA00022918"/>
    </source>
</evidence>
<evidence type="ECO:0000256" key="8">
    <source>
        <dbReference type="ARBA" id="ARBA00022932"/>
    </source>
</evidence>
<keyword evidence="7" id="KW-0695">RNA-directed DNA polymerase</keyword>
<keyword evidence="8" id="KW-0808">Transferase</keyword>
<dbReference type="GO" id="GO:0004519">
    <property type="term" value="F:endonuclease activity"/>
    <property type="evidence" value="ECO:0007669"/>
    <property type="project" value="UniProtKB-KW"/>
</dbReference>